<dbReference type="Pfam" id="PF12047">
    <property type="entry name" value="DNMT1-RFD"/>
    <property type="match status" value="2"/>
</dbReference>
<evidence type="ECO:0000256" key="2">
    <source>
        <dbReference type="ARBA" id="ARBA00023242"/>
    </source>
</evidence>
<evidence type="ECO:0000313" key="6">
    <source>
        <dbReference type="Proteomes" id="UP001168877"/>
    </source>
</evidence>
<feature type="domain" description="BAH" evidence="4">
    <location>
        <begin position="399"/>
        <end position="533"/>
    </location>
</feature>
<dbReference type="SMART" id="SM00439">
    <property type="entry name" value="BAH"/>
    <property type="match status" value="2"/>
</dbReference>
<dbReference type="GO" id="GO:0005634">
    <property type="term" value="C:nucleus"/>
    <property type="evidence" value="ECO:0007669"/>
    <property type="project" value="UniProtKB-SubCell"/>
</dbReference>
<dbReference type="Gene3D" id="2.30.30.490">
    <property type="match status" value="2"/>
</dbReference>
<dbReference type="Proteomes" id="UP001168877">
    <property type="component" value="Unassembled WGS sequence"/>
</dbReference>
<dbReference type="GO" id="GO:0044027">
    <property type="term" value="P:negative regulation of gene expression via chromosomal CpG island methylation"/>
    <property type="evidence" value="ECO:0007669"/>
    <property type="project" value="TreeGrafter"/>
</dbReference>
<dbReference type="PANTHER" id="PTHR10629:SF52">
    <property type="entry name" value="DNA (CYTOSINE-5)-METHYLTRANSFERASE 1"/>
    <property type="match status" value="1"/>
</dbReference>
<dbReference type="GO" id="GO:0003682">
    <property type="term" value="F:chromatin binding"/>
    <property type="evidence" value="ECO:0007669"/>
    <property type="project" value="InterPro"/>
</dbReference>
<organism evidence="5 6">
    <name type="scientific">Acer saccharum</name>
    <name type="common">Sugar maple</name>
    <dbReference type="NCBI Taxonomy" id="4024"/>
    <lineage>
        <taxon>Eukaryota</taxon>
        <taxon>Viridiplantae</taxon>
        <taxon>Streptophyta</taxon>
        <taxon>Embryophyta</taxon>
        <taxon>Tracheophyta</taxon>
        <taxon>Spermatophyta</taxon>
        <taxon>Magnoliopsida</taxon>
        <taxon>eudicotyledons</taxon>
        <taxon>Gunneridae</taxon>
        <taxon>Pentapetalae</taxon>
        <taxon>rosids</taxon>
        <taxon>malvids</taxon>
        <taxon>Sapindales</taxon>
        <taxon>Sapindaceae</taxon>
        <taxon>Hippocastanoideae</taxon>
        <taxon>Acereae</taxon>
        <taxon>Acer</taxon>
    </lineage>
</organism>
<proteinExistence type="predicted"/>
<reference evidence="5" key="2">
    <citation type="submission" date="2023-06" db="EMBL/GenBank/DDBJ databases">
        <authorList>
            <person name="Swenson N.G."/>
            <person name="Wegrzyn J.L."/>
            <person name="Mcevoy S.L."/>
        </authorList>
    </citation>
    <scope>NUCLEOTIDE SEQUENCE</scope>
    <source>
        <strain evidence="5">NS2018</strain>
        <tissue evidence="5">Leaf</tissue>
    </source>
</reference>
<dbReference type="InterPro" id="IPR050390">
    <property type="entry name" value="C5-Methyltransferase"/>
</dbReference>
<comment type="subcellular location">
    <subcellularLocation>
        <location evidence="1">Nucleus</location>
    </subcellularLocation>
</comment>
<evidence type="ECO:0000313" key="5">
    <source>
        <dbReference type="EMBL" id="KAK0591283.1"/>
    </source>
</evidence>
<sequence>MFVNNCNVILRTIMSACGDVDDCISTPEAAELAEKIDEKEINNLPRPGQVEFINGGPPCQVNQAFFLLPGFDCSFSSGAQNVDGIPVFLSAVKEWVVEFGYSMIFISFRTDTAWYRLGKPSKQYAPWYEPVLKTARLAVAIISLLKDQARASRLSKQYAPWYEPVLKTARLAVAIISLLKDQARASRLSFTDVIKRVSEFNPNDPAYISSSPSAVERHVVVHGQIILQQFSKFPDETIRKCAFVTGLCVKMEERHHTKWLVKKKVVLKKEANLNPRAAMEPVVSVSKRKAMPATTKKFINRIWGQFYSNYLPEDPKEAEIQEVKEGDAVEEEPEENGEEDPEEVEQEHMQIEEKKENHHSAMKPIKSPHSLKDIKWDGELIGKTCSGYCLYKQATVCGNLVSVGDSVLVGTADSDQLPPIYHIEYMFEKSDARKMVHGWLMQRGLQTVLANTADEREGFLTNHCLEFELGDVKEIVVVQIRLIPWGHQHRKANAYKDKVDRERARDRKVEGLSVEYYCKSLYWPERGAFFRLPTETMGLGSGVCHSCQIKETEREKEALKLDLCEKGFTFKGIEYRVHDFIYVSPDHFAAEDKDQETFKGGRNVGLKAYVVCQLLEIEVPKEQAEDKDQETFKGGRNAGLKAYVVCQLLEIEVSKERGSAKSTKVKVQRIFRREDISSEKAYCSDIREIRNILKNIPYLSNVRVVCFLC</sequence>
<dbReference type="PANTHER" id="PTHR10629">
    <property type="entry name" value="CYTOSINE-SPECIFIC METHYLTRANSFERASE"/>
    <property type="match status" value="1"/>
</dbReference>
<keyword evidence="2" id="KW-0539">Nucleus</keyword>
<dbReference type="InterPro" id="IPR022702">
    <property type="entry name" value="Cytosine_MeTrfase1_RFD"/>
</dbReference>
<evidence type="ECO:0000256" key="3">
    <source>
        <dbReference type="SAM" id="MobiDB-lite"/>
    </source>
</evidence>
<evidence type="ECO:0000259" key="4">
    <source>
        <dbReference type="PROSITE" id="PS51038"/>
    </source>
</evidence>
<evidence type="ECO:0000256" key="1">
    <source>
        <dbReference type="ARBA" id="ARBA00004123"/>
    </source>
</evidence>
<protein>
    <recommendedName>
        <fullName evidence="4">BAH domain-containing protein</fullName>
    </recommendedName>
</protein>
<dbReference type="InterPro" id="IPR043151">
    <property type="entry name" value="BAH_sf"/>
</dbReference>
<feature type="region of interest" description="Disordered" evidence="3">
    <location>
        <begin position="324"/>
        <end position="351"/>
    </location>
</feature>
<gene>
    <name evidence="5" type="ORF">LWI29_037912</name>
</gene>
<reference evidence="5" key="1">
    <citation type="journal article" date="2022" name="Plant J.">
        <title>Strategies of tolerance reflected in two North American maple genomes.</title>
        <authorList>
            <person name="McEvoy S.L."/>
            <person name="Sezen U.U."/>
            <person name="Trouern-Trend A."/>
            <person name="McMahon S.M."/>
            <person name="Schaberg P.G."/>
            <person name="Yang J."/>
            <person name="Wegrzyn J.L."/>
            <person name="Swenson N.G."/>
        </authorList>
    </citation>
    <scope>NUCLEOTIDE SEQUENCE</scope>
    <source>
        <strain evidence="5">NS2018</strain>
    </source>
</reference>
<dbReference type="InterPro" id="IPR001025">
    <property type="entry name" value="BAH_dom"/>
</dbReference>
<dbReference type="PROSITE" id="PS51038">
    <property type="entry name" value="BAH"/>
    <property type="match status" value="1"/>
</dbReference>
<dbReference type="Pfam" id="PF01426">
    <property type="entry name" value="BAH"/>
    <property type="match status" value="1"/>
</dbReference>
<name>A0AA39VUP4_ACESA</name>
<comment type="caution">
    <text evidence="5">The sequence shown here is derived from an EMBL/GenBank/DDBJ whole genome shotgun (WGS) entry which is preliminary data.</text>
</comment>
<accession>A0AA39VUP4</accession>
<dbReference type="EMBL" id="JAUESC010000381">
    <property type="protein sequence ID" value="KAK0591283.1"/>
    <property type="molecule type" value="Genomic_DNA"/>
</dbReference>
<dbReference type="GO" id="GO:0003886">
    <property type="term" value="F:DNA (cytosine-5-)-methyltransferase activity"/>
    <property type="evidence" value="ECO:0007669"/>
    <property type="project" value="TreeGrafter"/>
</dbReference>
<keyword evidence="6" id="KW-1185">Reference proteome</keyword>
<dbReference type="GO" id="GO:0003677">
    <property type="term" value="F:DNA binding"/>
    <property type="evidence" value="ECO:0007669"/>
    <property type="project" value="TreeGrafter"/>
</dbReference>
<dbReference type="AlphaFoldDB" id="A0AA39VUP4"/>
<feature type="compositionally biased region" description="Acidic residues" evidence="3">
    <location>
        <begin position="328"/>
        <end position="345"/>
    </location>
</feature>